<dbReference type="PROSITE" id="PS50146">
    <property type="entry name" value="DAGK"/>
    <property type="match status" value="1"/>
</dbReference>
<dbReference type="PANTHER" id="PTHR12358">
    <property type="entry name" value="SPHINGOSINE KINASE"/>
    <property type="match status" value="1"/>
</dbReference>
<dbReference type="EMBL" id="CAJVAP010000017">
    <property type="protein sequence ID" value="CAG7613093.1"/>
    <property type="molecule type" value="Genomic_DNA"/>
</dbReference>
<dbReference type="AlphaFoldDB" id="A0A916NHY9"/>
<dbReference type="GO" id="GO:0005524">
    <property type="term" value="F:ATP binding"/>
    <property type="evidence" value="ECO:0007669"/>
    <property type="project" value="UniProtKB-KW"/>
</dbReference>
<accession>A0A916NHY9</accession>
<keyword evidence="6" id="KW-0443">Lipid metabolism</keyword>
<dbReference type="GO" id="GO:0004143">
    <property type="term" value="F:ATP-dependent diacylglycerol kinase activity"/>
    <property type="evidence" value="ECO:0007669"/>
    <property type="project" value="UniProtKB-EC"/>
</dbReference>
<keyword evidence="2 9" id="KW-0808">Transferase</keyword>
<dbReference type="InterPro" id="IPR001206">
    <property type="entry name" value="Diacylglycerol_kinase_cat_dom"/>
</dbReference>
<evidence type="ECO:0000256" key="7">
    <source>
        <dbReference type="ARBA" id="ARBA00023264"/>
    </source>
</evidence>
<evidence type="ECO:0000256" key="6">
    <source>
        <dbReference type="ARBA" id="ARBA00023209"/>
    </source>
</evidence>
<keyword evidence="3" id="KW-0547">Nucleotide-binding</keyword>
<comment type="caution">
    <text evidence="9">The sequence shown here is derived from an EMBL/GenBank/DDBJ whole genome shotgun (WGS) entry which is preliminary data.</text>
</comment>
<evidence type="ECO:0000313" key="9">
    <source>
        <dbReference type="EMBL" id="CAG7613093.1"/>
    </source>
</evidence>
<dbReference type="Proteomes" id="UP000693892">
    <property type="component" value="Unassembled WGS sequence"/>
</dbReference>
<dbReference type="InterPro" id="IPR045540">
    <property type="entry name" value="YegS/DAGK_C"/>
</dbReference>
<organism evidence="9 10">
    <name type="scientific">Leucobacter soli</name>
    <dbReference type="NCBI Taxonomy" id="2812850"/>
    <lineage>
        <taxon>Bacteria</taxon>
        <taxon>Bacillati</taxon>
        <taxon>Actinomycetota</taxon>
        <taxon>Actinomycetes</taxon>
        <taxon>Micrococcales</taxon>
        <taxon>Microbacteriaceae</taxon>
        <taxon>Leucobacter</taxon>
    </lineage>
</organism>
<dbReference type="GO" id="GO:0005886">
    <property type="term" value="C:plasma membrane"/>
    <property type="evidence" value="ECO:0007669"/>
    <property type="project" value="TreeGrafter"/>
</dbReference>
<feature type="domain" description="DAGKc" evidence="8">
    <location>
        <begin position="7"/>
        <end position="138"/>
    </location>
</feature>
<protein>
    <submittedName>
        <fullName evidence="9">Diacylglycerol kinase</fullName>
        <ecNumber evidence="9">2.7.1.107</ecNumber>
    </submittedName>
</protein>
<keyword evidence="4 9" id="KW-0418">Kinase</keyword>
<keyword evidence="10" id="KW-1185">Reference proteome</keyword>
<dbReference type="SMART" id="SM00046">
    <property type="entry name" value="DAGKc"/>
    <property type="match status" value="1"/>
</dbReference>
<evidence type="ECO:0000256" key="5">
    <source>
        <dbReference type="ARBA" id="ARBA00022840"/>
    </source>
</evidence>
<evidence type="ECO:0000259" key="8">
    <source>
        <dbReference type="PROSITE" id="PS50146"/>
    </source>
</evidence>
<dbReference type="Pfam" id="PF19279">
    <property type="entry name" value="YegS_C"/>
    <property type="match status" value="1"/>
</dbReference>
<dbReference type="EC" id="2.7.1.107" evidence="9"/>
<gene>
    <name evidence="9" type="primary">dagK</name>
    <name evidence="9" type="ORF">LEUCIP111803_01654</name>
</gene>
<dbReference type="PANTHER" id="PTHR12358:SF106">
    <property type="entry name" value="LIPID KINASE YEGS"/>
    <property type="match status" value="1"/>
</dbReference>
<evidence type="ECO:0000256" key="1">
    <source>
        <dbReference type="ARBA" id="ARBA00005983"/>
    </source>
</evidence>
<dbReference type="RefSeq" id="WP_218115334.1">
    <property type="nucleotide sequence ID" value="NZ_CAJVAP010000017.1"/>
</dbReference>
<keyword evidence="7" id="KW-1208">Phospholipid metabolism</keyword>
<keyword evidence="5" id="KW-0067">ATP-binding</keyword>
<evidence type="ECO:0000256" key="4">
    <source>
        <dbReference type="ARBA" id="ARBA00022777"/>
    </source>
</evidence>
<evidence type="ECO:0000313" key="10">
    <source>
        <dbReference type="Proteomes" id="UP000693892"/>
    </source>
</evidence>
<comment type="similarity">
    <text evidence="1">Belongs to the diacylglycerol/lipid kinase family.</text>
</comment>
<reference evidence="9" key="1">
    <citation type="submission" date="2021-06" db="EMBL/GenBank/DDBJ databases">
        <authorList>
            <person name="Criscuolo A."/>
        </authorList>
    </citation>
    <scope>NUCLEOTIDE SEQUENCE</scope>
    <source>
        <strain evidence="9">CIP111803</strain>
    </source>
</reference>
<dbReference type="Pfam" id="PF00781">
    <property type="entry name" value="DAGK_cat"/>
    <property type="match status" value="1"/>
</dbReference>
<keyword evidence="6" id="KW-0444">Lipid biosynthesis</keyword>
<dbReference type="InterPro" id="IPR050187">
    <property type="entry name" value="Lipid_Phosphate_FormReg"/>
</dbReference>
<evidence type="ECO:0000256" key="3">
    <source>
        <dbReference type="ARBA" id="ARBA00022741"/>
    </source>
</evidence>
<dbReference type="GO" id="GO:0008654">
    <property type="term" value="P:phospholipid biosynthetic process"/>
    <property type="evidence" value="ECO:0007669"/>
    <property type="project" value="UniProtKB-KW"/>
</dbReference>
<name>A0A916NHY9_9MICO</name>
<keyword evidence="6" id="KW-0594">Phospholipid biosynthesis</keyword>
<sequence>MADTPASPQPRAAVVYHPMKTDLEGLRVSVRRYEARAGWAATRWYETDEADAGIAATRRAVEAGASVILASGGDGTVRAVAEALRGSGVPLAIVPQGTGNLLARNIGLPLGDIDEAARAAFLGRNRSIDLGVITITRPPGDDDEEAQNEHVFLVLAGMGLDARAITATSSKLKKRVGWLAYVDAGFRTMVKDAPLRIHYSVDGSAVQSLTVYTVMIGNCGVLPGGVLLIPEAELDDGLLDVVALRPLGPFSWLRIWHKIGWENGVLRKSKVGRRMIDLVHDTRNVTYLRAARYALSVPHPEPIQLDGDDFGLALAASGSVDPGALVIRVLPEWAPPQA</sequence>
<evidence type="ECO:0000256" key="2">
    <source>
        <dbReference type="ARBA" id="ARBA00022679"/>
    </source>
</evidence>
<proteinExistence type="inferred from homology"/>